<dbReference type="InterPro" id="IPR002937">
    <property type="entry name" value="Amino_oxidase"/>
</dbReference>
<dbReference type="InterPro" id="IPR036188">
    <property type="entry name" value="FAD/NAD-bd_sf"/>
</dbReference>
<gene>
    <name evidence="2" type="ORF">AN218_10965</name>
</gene>
<dbReference type="Proteomes" id="UP000176005">
    <property type="component" value="Unassembled WGS sequence"/>
</dbReference>
<comment type="caution">
    <text evidence="2">The sequence shown here is derived from an EMBL/GenBank/DDBJ whole genome shotgun (WGS) entry which is preliminary data.</text>
</comment>
<evidence type="ECO:0000313" key="3">
    <source>
        <dbReference type="Proteomes" id="UP000176005"/>
    </source>
</evidence>
<dbReference type="Pfam" id="PF01593">
    <property type="entry name" value="Amino_oxidase"/>
    <property type="match status" value="1"/>
</dbReference>
<dbReference type="PANTHER" id="PTHR42923">
    <property type="entry name" value="PROTOPORPHYRINOGEN OXIDASE"/>
    <property type="match status" value="1"/>
</dbReference>
<evidence type="ECO:0000259" key="1">
    <source>
        <dbReference type="Pfam" id="PF01593"/>
    </source>
</evidence>
<dbReference type="EMBL" id="LJGW01000181">
    <property type="protein sequence ID" value="OEV11875.1"/>
    <property type="molecule type" value="Genomic_DNA"/>
</dbReference>
<proteinExistence type="predicted"/>
<protein>
    <recommendedName>
        <fullName evidence="1">Amine oxidase domain-containing protein</fullName>
    </recommendedName>
</protein>
<dbReference type="Gene3D" id="3.50.50.60">
    <property type="entry name" value="FAD/NAD(P)-binding domain"/>
    <property type="match status" value="1"/>
</dbReference>
<keyword evidence="3" id="KW-1185">Reference proteome</keyword>
<dbReference type="GO" id="GO:0016491">
    <property type="term" value="F:oxidoreductase activity"/>
    <property type="evidence" value="ECO:0007669"/>
    <property type="project" value="InterPro"/>
</dbReference>
<dbReference type="RefSeq" id="WP_244900396.1">
    <property type="nucleotide sequence ID" value="NZ_LJGW01000181.1"/>
</dbReference>
<sequence length="141" mass="13880">MHVIVIGGGISGLAAAQRLCADGASVTVLEASARVGGKLLTGDVAGSAAVDLGAESMLARRPEGVDLAREAGLGESLVPPTGAGAAIWSRGELCPMPKGHVMGVPGDAEALRGLLSAEGVARVAREPELPPEPVGEDAAIG</sequence>
<dbReference type="PANTHER" id="PTHR42923:SF3">
    <property type="entry name" value="PROTOPORPHYRINOGEN OXIDASE"/>
    <property type="match status" value="1"/>
</dbReference>
<reference evidence="2 3" key="1">
    <citation type="journal article" date="2016" name="Front. Microbiol.">
        <title>Comparative Genomics Analysis of Streptomyces Species Reveals Their Adaptation to the Marine Environment and Their Diversity at the Genomic Level.</title>
        <authorList>
            <person name="Tian X."/>
            <person name="Zhang Z."/>
            <person name="Yang T."/>
            <person name="Chen M."/>
            <person name="Li J."/>
            <person name="Chen F."/>
            <person name="Yang J."/>
            <person name="Li W."/>
            <person name="Zhang B."/>
            <person name="Zhang Z."/>
            <person name="Wu J."/>
            <person name="Zhang C."/>
            <person name="Long L."/>
            <person name="Xiao J."/>
        </authorList>
    </citation>
    <scope>NUCLEOTIDE SEQUENCE [LARGE SCALE GENOMIC DNA]</scope>
    <source>
        <strain evidence="2 3">SCSIO 10429</strain>
    </source>
</reference>
<name>A0A1E7L6N8_9ACTN</name>
<dbReference type="SUPFAM" id="SSF51905">
    <property type="entry name" value="FAD/NAD(P)-binding domain"/>
    <property type="match status" value="1"/>
</dbReference>
<dbReference type="AlphaFoldDB" id="A0A1E7L6N8"/>
<dbReference type="InterPro" id="IPR050464">
    <property type="entry name" value="Zeta_carotene_desat/Oxidored"/>
</dbReference>
<dbReference type="PATRIC" id="fig|518642.10.peg.2168"/>
<feature type="domain" description="Amine oxidase" evidence="1">
    <location>
        <begin position="10"/>
        <end position="129"/>
    </location>
</feature>
<accession>A0A1E7L6N8</accession>
<organism evidence="2 3">
    <name type="scientific">Streptomyces nanshensis</name>
    <dbReference type="NCBI Taxonomy" id="518642"/>
    <lineage>
        <taxon>Bacteria</taxon>
        <taxon>Bacillati</taxon>
        <taxon>Actinomycetota</taxon>
        <taxon>Actinomycetes</taxon>
        <taxon>Kitasatosporales</taxon>
        <taxon>Streptomycetaceae</taxon>
        <taxon>Streptomyces</taxon>
    </lineage>
</organism>
<feature type="non-terminal residue" evidence="2">
    <location>
        <position position="141"/>
    </location>
</feature>
<evidence type="ECO:0000313" key="2">
    <source>
        <dbReference type="EMBL" id="OEV11875.1"/>
    </source>
</evidence>